<proteinExistence type="predicted"/>
<evidence type="ECO:0000313" key="1">
    <source>
        <dbReference type="EMBL" id="CRK95318.1"/>
    </source>
</evidence>
<organism evidence="1 2">
    <name type="scientific">Clunio marinus</name>
    <dbReference type="NCBI Taxonomy" id="568069"/>
    <lineage>
        <taxon>Eukaryota</taxon>
        <taxon>Metazoa</taxon>
        <taxon>Ecdysozoa</taxon>
        <taxon>Arthropoda</taxon>
        <taxon>Hexapoda</taxon>
        <taxon>Insecta</taxon>
        <taxon>Pterygota</taxon>
        <taxon>Neoptera</taxon>
        <taxon>Endopterygota</taxon>
        <taxon>Diptera</taxon>
        <taxon>Nematocera</taxon>
        <taxon>Chironomoidea</taxon>
        <taxon>Chironomidae</taxon>
        <taxon>Clunio</taxon>
    </lineage>
</organism>
<dbReference type="EMBL" id="CVRI01000041">
    <property type="protein sequence ID" value="CRK95318.1"/>
    <property type="molecule type" value="Genomic_DNA"/>
</dbReference>
<name>A0A1J1I8P2_9DIPT</name>
<keyword evidence="2" id="KW-1185">Reference proteome</keyword>
<reference evidence="1 2" key="1">
    <citation type="submission" date="2015-04" db="EMBL/GenBank/DDBJ databases">
        <authorList>
            <person name="Syromyatnikov M.Y."/>
            <person name="Popov V.N."/>
        </authorList>
    </citation>
    <scope>NUCLEOTIDE SEQUENCE [LARGE SCALE GENOMIC DNA]</scope>
</reference>
<sequence length="91" mass="10499">MVDEIASDTCATKRRTNKNLYYLSSHVSVLSQDILCFDVEHEFTRHIRGELIAPPIHSIVLDFIMKQVCLWESFIDGNVVFTLKRFQSSHG</sequence>
<dbReference type="AlphaFoldDB" id="A0A1J1I8P2"/>
<gene>
    <name evidence="1" type="ORF">CLUMA_CG008865</name>
</gene>
<accession>A0A1J1I8P2</accession>
<evidence type="ECO:0000313" key="2">
    <source>
        <dbReference type="Proteomes" id="UP000183832"/>
    </source>
</evidence>
<protein>
    <submittedName>
        <fullName evidence="1">CLUMA_CG008865, isoform A</fullName>
    </submittedName>
</protein>
<dbReference type="Proteomes" id="UP000183832">
    <property type="component" value="Unassembled WGS sequence"/>
</dbReference>